<keyword evidence="3" id="KW-0645">Protease</keyword>
<keyword evidence="1" id="KW-0812">Transmembrane</keyword>
<feature type="domain" description="Transglutaminase-like" evidence="2">
    <location>
        <begin position="400"/>
        <end position="470"/>
    </location>
</feature>
<feature type="transmembrane region" description="Helical" evidence="1">
    <location>
        <begin position="103"/>
        <end position="120"/>
    </location>
</feature>
<dbReference type="AlphaFoldDB" id="A0A285NRW8"/>
<feature type="transmembrane region" description="Helical" evidence="1">
    <location>
        <begin position="162"/>
        <end position="185"/>
    </location>
</feature>
<dbReference type="Gene3D" id="3.10.620.30">
    <property type="match status" value="1"/>
</dbReference>
<dbReference type="RefSeq" id="WP_096600740.1">
    <property type="nucleotide sequence ID" value="NZ_OBEN01000001.1"/>
</dbReference>
<keyword evidence="1" id="KW-0472">Membrane</keyword>
<dbReference type="PANTHER" id="PTHR42736">
    <property type="entry name" value="PROTEIN-GLUTAMINE GAMMA-GLUTAMYLTRANSFERASE"/>
    <property type="match status" value="1"/>
</dbReference>
<dbReference type="SMART" id="SM00460">
    <property type="entry name" value="TGc"/>
    <property type="match status" value="1"/>
</dbReference>
<dbReference type="InterPro" id="IPR038765">
    <property type="entry name" value="Papain-like_cys_pep_sf"/>
</dbReference>
<dbReference type="OrthoDB" id="9804872at2"/>
<dbReference type="InterPro" id="IPR052901">
    <property type="entry name" value="Bact_TGase-like"/>
</dbReference>
<reference evidence="4" key="1">
    <citation type="submission" date="2017-09" db="EMBL/GenBank/DDBJ databases">
        <authorList>
            <person name="Varghese N."/>
            <person name="Submissions S."/>
        </authorList>
    </citation>
    <scope>NUCLEOTIDE SEQUENCE [LARGE SCALE GENOMIC DNA]</scope>
    <source>
        <strain evidence="4">DSM 2913</strain>
    </source>
</reference>
<dbReference type="InterPro" id="IPR021878">
    <property type="entry name" value="TgpA_N"/>
</dbReference>
<evidence type="ECO:0000256" key="1">
    <source>
        <dbReference type="SAM" id="Phobius"/>
    </source>
</evidence>
<keyword evidence="1" id="KW-1133">Transmembrane helix</keyword>
<feature type="transmembrane region" description="Helical" evidence="1">
    <location>
        <begin position="530"/>
        <end position="547"/>
    </location>
</feature>
<feature type="transmembrane region" description="Helical" evidence="1">
    <location>
        <begin position="56"/>
        <end position="75"/>
    </location>
</feature>
<dbReference type="PANTHER" id="PTHR42736:SF1">
    <property type="entry name" value="PROTEIN-GLUTAMINE GAMMA-GLUTAMYLTRANSFERASE"/>
    <property type="match status" value="1"/>
</dbReference>
<dbReference type="SUPFAM" id="SSF54001">
    <property type="entry name" value="Cysteine proteinases"/>
    <property type="match status" value="1"/>
</dbReference>
<dbReference type="InterPro" id="IPR002931">
    <property type="entry name" value="Transglutaminase-like"/>
</dbReference>
<keyword evidence="3" id="KW-0378">Hydrolase</keyword>
<evidence type="ECO:0000259" key="2">
    <source>
        <dbReference type="SMART" id="SM00460"/>
    </source>
</evidence>
<dbReference type="Pfam" id="PF11992">
    <property type="entry name" value="TgpA_N"/>
    <property type="match status" value="1"/>
</dbReference>
<protein>
    <submittedName>
        <fullName evidence="3">Transglutaminase-like enzyme, putative cysteine protease</fullName>
    </submittedName>
</protein>
<keyword evidence="4" id="KW-1185">Reference proteome</keyword>
<dbReference type="EMBL" id="OBEN01000001">
    <property type="protein sequence ID" value="SNZ12262.1"/>
    <property type="molecule type" value="Genomic_DNA"/>
</dbReference>
<sequence length="635" mass="72506">MVSLRYITLFLVHLCALVGALSLYGVAEQVFYAIFLFLYAVGMYADVKKHYPIKRWILNTFALILSGYFLAFISLDDLLKPFANAVLLLLAVKSLEEKKPRDMYQILLLSLFAVSISTVYNLSISFAFLLLLELALGVSSLVFINLYTGVGDKVVSKNIVKSYALVSVVFFLVVSFLTVPFFFLLPRTQTPLFDVFGKASSGLKTGIADSVVLGKVGQIQQDNTVAFRVYGLPNGLKNMYWRVSVFDTYVGNEWISTKKQEIPVLSYKGKLTYYTVLLEPTFEKYLPALDYPVSVQNLEGLVGKVLMLSGGVLGFSKEITRPVRYTAVSSDIPPLYEDPQDYTEVPKGLSKSIVELAHQLSKGAKDQEDMLKNLEKFFSKGFRYSLELGRYSGDPLEYFLFVSKKGNCEYYASATAILLRLMGIPARVVGGFKGGIWNDYGNYYVITNSMAHVWVEAYIKGRWVRVDTTPPYTSPNLKEVSKFSLMKDAVLSFWYSNVVGFSSEKQFSLFEKIQREVRFGIKTHNLRKPILRIFEFLLMAFVVYLLLKLYKNSRKTPENLYREMLKLLKMPNTLLPEELLKNLKGSEVFPYAEYIVKLYQRHRFSPYKIYKDEVLTGYESIKTMKKLLRNNARRS</sequence>
<proteinExistence type="predicted"/>
<organism evidence="3 4">
    <name type="scientific">Hydrogenobacter hydrogenophilus</name>
    <dbReference type="NCBI Taxonomy" id="35835"/>
    <lineage>
        <taxon>Bacteria</taxon>
        <taxon>Pseudomonadati</taxon>
        <taxon>Aquificota</taxon>
        <taxon>Aquificia</taxon>
        <taxon>Aquificales</taxon>
        <taxon>Aquificaceae</taxon>
        <taxon>Hydrogenobacter</taxon>
    </lineage>
</organism>
<evidence type="ECO:0000313" key="3">
    <source>
        <dbReference type="EMBL" id="SNZ12262.1"/>
    </source>
</evidence>
<feature type="transmembrane region" description="Helical" evidence="1">
    <location>
        <begin position="126"/>
        <end position="150"/>
    </location>
</feature>
<feature type="transmembrane region" description="Helical" evidence="1">
    <location>
        <begin position="7"/>
        <end position="24"/>
    </location>
</feature>
<dbReference type="GO" id="GO:0008233">
    <property type="term" value="F:peptidase activity"/>
    <property type="evidence" value="ECO:0007669"/>
    <property type="project" value="UniProtKB-KW"/>
</dbReference>
<evidence type="ECO:0000313" key="4">
    <source>
        <dbReference type="Proteomes" id="UP000218627"/>
    </source>
</evidence>
<gene>
    <name evidence="3" type="ORF">SAMN06265353_0511</name>
</gene>
<dbReference type="GO" id="GO:0006508">
    <property type="term" value="P:proteolysis"/>
    <property type="evidence" value="ECO:0007669"/>
    <property type="project" value="UniProtKB-KW"/>
</dbReference>
<accession>A0A285NRW8</accession>
<name>A0A285NRW8_9AQUI</name>
<dbReference type="Pfam" id="PF01841">
    <property type="entry name" value="Transglut_core"/>
    <property type="match status" value="1"/>
</dbReference>
<dbReference type="Proteomes" id="UP000218627">
    <property type="component" value="Unassembled WGS sequence"/>
</dbReference>